<keyword evidence="2" id="KW-0378">Hydrolase</keyword>
<dbReference type="GO" id="GO:0005524">
    <property type="term" value="F:ATP binding"/>
    <property type="evidence" value="ECO:0007669"/>
    <property type="project" value="UniProtKB-KW"/>
</dbReference>
<evidence type="ECO:0000259" key="5">
    <source>
        <dbReference type="PROSITE" id="PS51192"/>
    </source>
</evidence>
<dbReference type="RefSeq" id="WP_042519362.1">
    <property type="nucleotide sequence ID" value="NZ_JXQK01000055.1"/>
</dbReference>
<keyword evidence="8" id="KW-1185">Reference proteome</keyword>
<keyword evidence="3 7" id="KW-0347">Helicase</keyword>
<evidence type="ECO:0000313" key="8">
    <source>
        <dbReference type="Proteomes" id="UP000032046"/>
    </source>
</evidence>
<dbReference type="PANTHER" id="PTHR43519">
    <property type="entry name" value="ATP-DEPENDENT RNA HELICASE HRPB"/>
    <property type="match status" value="1"/>
</dbReference>
<dbReference type="GO" id="GO:0016787">
    <property type="term" value="F:hydrolase activity"/>
    <property type="evidence" value="ECO:0007669"/>
    <property type="project" value="UniProtKB-KW"/>
</dbReference>
<dbReference type="SMART" id="SM00490">
    <property type="entry name" value="HELICc"/>
    <property type="match status" value="1"/>
</dbReference>
<feature type="domain" description="Helicase ATP-binding" evidence="5">
    <location>
        <begin position="23"/>
        <end position="185"/>
    </location>
</feature>
<dbReference type="InterPro" id="IPR010225">
    <property type="entry name" value="HrpB"/>
</dbReference>
<evidence type="ECO:0000256" key="4">
    <source>
        <dbReference type="ARBA" id="ARBA00022840"/>
    </source>
</evidence>
<dbReference type="SUPFAM" id="SSF52540">
    <property type="entry name" value="P-loop containing nucleoside triphosphate hydrolases"/>
    <property type="match status" value="1"/>
</dbReference>
<dbReference type="GO" id="GO:0004386">
    <property type="term" value="F:helicase activity"/>
    <property type="evidence" value="ECO:0007669"/>
    <property type="project" value="UniProtKB-KW"/>
</dbReference>
<dbReference type="InterPro" id="IPR001650">
    <property type="entry name" value="Helicase_C-like"/>
</dbReference>
<dbReference type="FunFam" id="3.40.50.300:FF:002125">
    <property type="entry name" value="ATP-dependent helicase HrpB"/>
    <property type="match status" value="1"/>
</dbReference>
<reference evidence="7 8" key="1">
    <citation type="submission" date="2015-01" db="EMBL/GenBank/DDBJ databases">
        <title>Comparative genomics of non-oral Prevotella species.</title>
        <authorList>
            <person name="Accetto T."/>
            <person name="Nograsek B."/>
            <person name="Avgustin G."/>
        </authorList>
    </citation>
    <scope>NUCLEOTIDE SEQUENCE [LARGE SCALE GENOMIC DNA]</scope>
    <source>
        <strain evidence="7 8">P5-119</strain>
    </source>
</reference>
<dbReference type="SMART" id="SM00847">
    <property type="entry name" value="HA2"/>
    <property type="match status" value="1"/>
</dbReference>
<protein>
    <submittedName>
        <fullName evidence="7">ATP-dependent helicase</fullName>
    </submittedName>
</protein>
<dbReference type="InterPro" id="IPR007502">
    <property type="entry name" value="Helicase-assoc_dom"/>
</dbReference>
<dbReference type="Gene3D" id="1.20.120.1080">
    <property type="match status" value="1"/>
</dbReference>
<gene>
    <name evidence="7" type="ORF">ST44_07335</name>
</gene>
<evidence type="ECO:0000259" key="6">
    <source>
        <dbReference type="PROSITE" id="PS51194"/>
    </source>
</evidence>
<dbReference type="GO" id="GO:0003676">
    <property type="term" value="F:nucleic acid binding"/>
    <property type="evidence" value="ECO:0007669"/>
    <property type="project" value="InterPro"/>
</dbReference>
<dbReference type="InterPro" id="IPR013689">
    <property type="entry name" value="RNA_helicase_ATP-dep_HrpB_C"/>
</dbReference>
<dbReference type="AlphaFoldDB" id="A0A0D0ITS2"/>
<organism evidence="7 8">
    <name type="scientific">Prevotella pectinovora</name>
    <dbReference type="NCBI Taxonomy" id="1602169"/>
    <lineage>
        <taxon>Bacteria</taxon>
        <taxon>Pseudomonadati</taxon>
        <taxon>Bacteroidota</taxon>
        <taxon>Bacteroidia</taxon>
        <taxon>Bacteroidales</taxon>
        <taxon>Prevotellaceae</taxon>
        <taxon>Prevotella</taxon>
    </lineage>
</organism>
<evidence type="ECO:0000256" key="3">
    <source>
        <dbReference type="ARBA" id="ARBA00022806"/>
    </source>
</evidence>
<dbReference type="Gene3D" id="3.40.50.300">
    <property type="entry name" value="P-loop containing nucleotide triphosphate hydrolases"/>
    <property type="match status" value="2"/>
</dbReference>
<keyword evidence="1" id="KW-0547">Nucleotide-binding</keyword>
<dbReference type="Proteomes" id="UP000032046">
    <property type="component" value="Unassembled WGS sequence"/>
</dbReference>
<name>A0A0D0ITS2_9BACT</name>
<dbReference type="InterPro" id="IPR049614">
    <property type="entry name" value="HrpB_DEXH"/>
</dbReference>
<dbReference type="InterPro" id="IPR014001">
    <property type="entry name" value="Helicase_ATP-bd"/>
</dbReference>
<feature type="domain" description="Helicase C-terminal" evidence="6">
    <location>
        <begin position="210"/>
        <end position="387"/>
    </location>
</feature>
<dbReference type="Pfam" id="PF08482">
    <property type="entry name" value="HrpB_C"/>
    <property type="match status" value="1"/>
</dbReference>
<dbReference type="PIRSF" id="PIRSF005496">
    <property type="entry name" value="ATP_hel_hrpB"/>
    <property type="match status" value="1"/>
</dbReference>
<dbReference type="Pfam" id="PF00271">
    <property type="entry name" value="Helicase_C"/>
    <property type="match status" value="1"/>
</dbReference>
<dbReference type="InterPro" id="IPR027417">
    <property type="entry name" value="P-loop_NTPase"/>
</dbReference>
<dbReference type="NCBIfam" id="TIGR01970">
    <property type="entry name" value="DEAH_box_HrpB"/>
    <property type="match status" value="1"/>
</dbReference>
<dbReference type="InterPro" id="IPR048333">
    <property type="entry name" value="HA2_WH"/>
</dbReference>
<dbReference type="CDD" id="cd17990">
    <property type="entry name" value="DEXHc_HrpB"/>
    <property type="match status" value="1"/>
</dbReference>
<dbReference type="PROSITE" id="PS51194">
    <property type="entry name" value="HELICASE_CTER"/>
    <property type="match status" value="1"/>
</dbReference>
<dbReference type="PROSITE" id="PS51192">
    <property type="entry name" value="HELICASE_ATP_BIND_1"/>
    <property type="match status" value="1"/>
</dbReference>
<comment type="caution">
    <text evidence="7">The sequence shown here is derived from an EMBL/GenBank/DDBJ whole genome shotgun (WGS) entry which is preliminary data.</text>
</comment>
<dbReference type="SMART" id="SM00487">
    <property type="entry name" value="DEXDc"/>
    <property type="match status" value="1"/>
</dbReference>
<proteinExistence type="predicted"/>
<dbReference type="Pfam" id="PF04408">
    <property type="entry name" value="WHD_HA2"/>
    <property type="match status" value="1"/>
</dbReference>
<sequence length="832" mass="91199">MTIDDIISRCATLPAADIAKGVNRTLDENNSLVVTAPPGAGKSTLLPLTIMAGTAAGKIMMLEPRRLAARQIAERMAEILGEPVGKTVGYRVRFESRVSEATRIEVVTEGVFLRMLVDDPTLDGVSVVIFDEFHERSINSDLALALVRQSQTLLRDDLRLVLMSATIDATSLCNTLHAPLVESQGRMFPVEVVHADDDTIAMASSRRNADIPLAVARMVSRAHRESDGDILVFLPGQAEIQKVTDLLGDSLLPTVVMPLYGNLSPEAQHRAIAPSAGGKRKVVLATPVAETSITIEGVRVVVDAGLCRRPVFNARSGLSHLDTVAISKDMMTQRTGRAGRVAAGTCYRLWTVATENQLADQRRPEIEEADLAPMLLQVAAFGERDILSLPWITPPSAGSVGKAQHLLKLLGAVDADGKITAIGKQMAAMPCHPRVARMILGCRTKEMRSLACDIAAILEEKDPLTAEESADITIRIGVLRSCRSKRNVGRWQRIAMISREYQRMTGATEDNAAIDADDAGLLIAYAYPERVAMATDDVGGYKLASGDNASLSVTDALSASKWIAVASLYSQSNGGRIYLAAPVDVEQMQTTSLDNVSWNSKEGMVVMRREQRIGKLIVGSKPIHDADKDRVVEIVCDAVRKDGLSMLDWSDDVARLQNRVAAVAAWHPDMELPDISTPHLMQTAGSWLPMYLVEGSRVMTSVTEMKKLDLRDIIWATIPYDKQQEIDRLAPEYVVVPTGSRIRIDYRQGSAAPVVSVRLQECFGMTETPTVDDGRQPLLMELLSPGFKPVQLTQDLANFWRETYFDVRKELKRRYPKHCWPDNPLDAKAVKK</sequence>
<dbReference type="Pfam" id="PF00270">
    <property type="entry name" value="DEAD"/>
    <property type="match status" value="1"/>
</dbReference>
<evidence type="ECO:0000256" key="1">
    <source>
        <dbReference type="ARBA" id="ARBA00022741"/>
    </source>
</evidence>
<dbReference type="STRING" id="1602171.ST44_07335"/>
<keyword evidence="4" id="KW-0067">ATP-binding</keyword>
<evidence type="ECO:0000313" key="7">
    <source>
        <dbReference type="EMBL" id="KIP62351.1"/>
    </source>
</evidence>
<dbReference type="EMBL" id="JXQK01000055">
    <property type="protein sequence ID" value="KIP62351.1"/>
    <property type="molecule type" value="Genomic_DNA"/>
</dbReference>
<accession>A0A0D0ITS2</accession>
<dbReference type="CDD" id="cd18791">
    <property type="entry name" value="SF2_C_RHA"/>
    <property type="match status" value="1"/>
</dbReference>
<dbReference type="PANTHER" id="PTHR43519:SF1">
    <property type="entry name" value="ATP-DEPENDENT RNA HELICASE HRPB"/>
    <property type="match status" value="1"/>
</dbReference>
<dbReference type="InterPro" id="IPR011545">
    <property type="entry name" value="DEAD/DEAH_box_helicase_dom"/>
</dbReference>
<evidence type="ECO:0000256" key="2">
    <source>
        <dbReference type="ARBA" id="ARBA00022801"/>
    </source>
</evidence>